<feature type="chain" id="PRO_5004792758" evidence="2">
    <location>
        <begin position="22"/>
        <end position="322"/>
    </location>
</feature>
<evidence type="ECO:0000313" key="3">
    <source>
        <dbReference type="EMBL" id="AHG62135.1"/>
    </source>
</evidence>
<dbReference type="EMBL" id="CP003915">
    <property type="protein sequence ID" value="AHG62135.1"/>
    <property type="molecule type" value="Genomic_DNA"/>
</dbReference>
<dbReference type="InterPro" id="IPR042100">
    <property type="entry name" value="Bug_dom1"/>
</dbReference>
<dbReference type="PIRSF" id="PIRSF017082">
    <property type="entry name" value="YflP"/>
    <property type="match status" value="1"/>
</dbReference>
<dbReference type="AlphaFoldDB" id="W0P9N6"/>
<dbReference type="PANTHER" id="PTHR42928">
    <property type="entry name" value="TRICARBOXYLATE-BINDING PROTEIN"/>
    <property type="match status" value="1"/>
</dbReference>
<gene>
    <name evidence="3" type="ORF">MIM_c00320</name>
</gene>
<dbReference type="STRING" id="1247726.MIM_c00320"/>
<organism evidence="3 4">
    <name type="scientific">Advenella mimigardefordensis (strain DSM 17166 / LMG 22922 / DPN7)</name>
    <dbReference type="NCBI Taxonomy" id="1247726"/>
    <lineage>
        <taxon>Bacteria</taxon>
        <taxon>Pseudomonadati</taxon>
        <taxon>Pseudomonadota</taxon>
        <taxon>Betaproteobacteria</taxon>
        <taxon>Burkholderiales</taxon>
        <taxon>Alcaligenaceae</taxon>
    </lineage>
</organism>
<dbReference type="PATRIC" id="fig|1247726.3.peg.36"/>
<dbReference type="OrthoDB" id="8678477at2"/>
<evidence type="ECO:0000313" key="4">
    <source>
        <dbReference type="Proteomes" id="UP000019095"/>
    </source>
</evidence>
<sequence>MTTFKRAVVLFAVTISATAFAQDNYPNKPIRLVVPFPPGGGTDIIARDVANKVSTTLGWDFVVENKPGSGGNLGVDAAAKARPDGYTLALGQTSNLSVNPTLYSNLPYDSVKGLTAISLVASAPLVLVVASDSPMKTWEDVVKTAKAQPGKLNFASPGNGTVAHLTSELLQKTADIKFTHIPYKGAAQAVTDLIGGRVDLYASSVPTLLGSIKNGKLRAIAVTSKERVADMPDVPTVAESGYKGFESTTWFGFVGPAGIPKPIVEKLNAEINKSLASDDLKVKLREQGAQVLGGSPEQFSALIKEEIDRWATIIKDSGTKIE</sequence>
<evidence type="ECO:0000256" key="2">
    <source>
        <dbReference type="SAM" id="SignalP"/>
    </source>
</evidence>
<dbReference type="SUPFAM" id="SSF53850">
    <property type="entry name" value="Periplasmic binding protein-like II"/>
    <property type="match status" value="1"/>
</dbReference>
<keyword evidence="4" id="KW-1185">Reference proteome</keyword>
<keyword evidence="2" id="KW-0732">Signal</keyword>
<dbReference type="CDD" id="cd13578">
    <property type="entry name" value="PBP2_Bug27"/>
    <property type="match status" value="1"/>
</dbReference>
<reference evidence="3 4" key="1">
    <citation type="journal article" date="2014" name="Microbiology">
        <title>Unravelling the complete genome sequence of Advenella mimigardefordensis strain DPN7T and novel insights in the catabolism of the xenobiotic polythioester precursor 3,3'-dithiodipropionate.</title>
        <authorList>
            <person name="Wubbeler J.H."/>
            <person name="Hiessl S."/>
            <person name="Schuldes J."/>
            <person name="Thurmer A."/>
            <person name="Daniel R."/>
            <person name="Steinbuchel A."/>
        </authorList>
    </citation>
    <scope>NUCLEOTIDE SEQUENCE [LARGE SCALE GENOMIC DNA]</scope>
    <source>
        <strain evidence="4">DSM 17166 / LMG 22922 / DPN7</strain>
    </source>
</reference>
<dbReference type="Pfam" id="PF03401">
    <property type="entry name" value="TctC"/>
    <property type="match status" value="1"/>
</dbReference>
<keyword evidence="3" id="KW-0675">Receptor</keyword>
<dbReference type="InterPro" id="IPR005064">
    <property type="entry name" value="BUG"/>
</dbReference>
<dbReference type="KEGG" id="amim:MIM_c00320"/>
<evidence type="ECO:0000256" key="1">
    <source>
        <dbReference type="ARBA" id="ARBA00006987"/>
    </source>
</evidence>
<protein>
    <submittedName>
        <fullName evidence="3">Putative Bug-like extracytoplasmic solute binding receptor, TTT family</fullName>
    </submittedName>
</protein>
<proteinExistence type="inferred from homology"/>
<feature type="signal peptide" evidence="2">
    <location>
        <begin position="1"/>
        <end position="21"/>
    </location>
</feature>
<dbReference type="RefSeq" id="WP_025370731.1">
    <property type="nucleotide sequence ID" value="NZ_CP003915.1"/>
</dbReference>
<name>W0P9N6_ADVMD</name>
<comment type="similarity">
    <text evidence="1">Belongs to the UPF0065 (bug) family.</text>
</comment>
<accession>W0P9N6</accession>
<dbReference type="Proteomes" id="UP000019095">
    <property type="component" value="Chromosome"/>
</dbReference>
<dbReference type="eggNOG" id="COG3181">
    <property type="taxonomic scope" value="Bacteria"/>
</dbReference>
<dbReference type="Gene3D" id="3.40.190.10">
    <property type="entry name" value="Periplasmic binding protein-like II"/>
    <property type="match status" value="1"/>
</dbReference>
<dbReference type="HOGENOM" id="CLU_045683_0_0_4"/>
<dbReference type="Gene3D" id="3.40.190.150">
    <property type="entry name" value="Bordetella uptake gene, domain 1"/>
    <property type="match status" value="1"/>
</dbReference>
<dbReference type="PANTHER" id="PTHR42928:SF5">
    <property type="entry name" value="BLR1237 PROTEIN"/>
    <property type="match status" value="1"/>
</dbReference>